<accession>A0A3D8JQ77</accession>
<evidence type="ECO:0000313" key="2">
    <source>
        <dbReference type="Proteomes" id="UP000256838"/>
    </source>
</evidence>
<dbReference type="EMBL" id="QRGA01000021">
    <property type="protein sequence ID" value="RDU95168.1"/>
    <property type="molecule type" value="Genomic_DNA"/>
</dbReference>
<name>A0A3D8JQ77_9BURK</name>
<organism evidence="1 2">
    <name type="scientific">Trinickia dinghuensis</name>
    <dbReference type="NCBI Taxonomy" id="2291023"/>
    <lineage>
        <taxon>Bacteria</taxon>
        <taxon>Pseudomonadati</taxon>
        <taxon>Pseudomonadota</taxon>
        <taxon>Betaproteobacteria</taxon>
        <taxon>Burkholderiales</taxon>
        <taxon>Burkholderiaceae</taxon>
        <taxon>Trinickia</taxon>
    </lineage>
</organism>
<comment type="caution">
    <text evidence="1">The sequence shown here is derived from an EMBL/GenBank/DDBJ whole genome shotgun (WGS) entry which is preliminary data.</text>
</comment>
<gene>
    <name evidence="1" type="ORF">DWV00_29670</name>
</gene>
<dbReference type="AlphaFoldDB" id="A0A3D8JQ77"/>
<evidence type="ECO:0000313" key="1">
    <source>
        <dbReference type="EMBL" id="RDU95168.1"/>
    </source>
</evidence>
<sequence>MGATRRIAVSAVALSTVADTFRLTLADVTREAAGKLIDVVPSNTGALRNFGLETALGQVEALFDHAFKDEQLVGRYRFFMVEKTATGDVEAREFWAVLFDANYNATWDPEANYGWTFMPGSYDTPAMMGRFALALLAKIQARIKKYDTKF</sequence>
<protein>
    <submittedName>
        <fullName evidence="1">Uncharacterized protein</fullName>
    </submittedName>
</protein>
<proteinExistence type="predicted"/>
<reference evidence="1 2" key="1">
    <citation type="submission" date="2018-08" db="EMBL/GenBank/DDBJ databases">
        <title>Paraburkholderia sp. DHOM06 isolated from forest soil.</title>
        <authorList>
            <person name="Gao Z.-H."/>
            <person name="Qiu L.-H."/>
        </authorList>
    </citation>
    <scope>NUCLEOTIDE SEQUENCE [LARGE SCALE GENOMIC DNA]</scope>
    <source>
        <strain evidence="1 2">DHOM06</strain>
    </source>
</reference>
<keyword evidence="2" id="KW-1185">Reference proteome</keyword>
<dbReference type="Proteomes" id="UP000256838">
    <property type="component" value="Unassembled WGS sequence"/>
</dbReference>